<organism evidence="3 4">
    <name type="scientific">Novosphingobium subterraneum</name>
    <dbReference type="NCBI Taxonomy" id="48936"/>
    <lineage>
        <taxon>Bacteria</taxon>
        <taxon>Pseudomonadati</taxon>
        <taxon>Pseudomonadota</taxon>
        <taxon>Alphaproteobacteria</taxon>
        <taxon>Sphingomonadales</taxon>
        <taxon>Sphingomonadaceae</taxon>
        <taxon>Novosphingobium</taxon>
    </lineage>
</organism>
<proteinExistence type="predicted"/>
<dbReference type="Gene3D" id="2.40.160.10">
    <property type="entry name" value="Porin"/>
    <property type="match status" value="1"/>
</dbReference>
<name>A0A0B8ZF81_9SPHN</name>
<keyword evidence="1" id="KW-0732">Signal</keyword>
<dbReference type="Pfam" id="PF13372">
    <property type="entry name" value="Alginate_exp"/>
    <property type="match status" value="1"/>
</dbReference>
<dbReference type="AlphaFoldDB" id="A0A0B8ZF81"/>
<evidence type="ECO:0000313" key="3">
    <source>
        <dbReference type="EMBL" id="KHS41690.1"/>
    </source>
</evidence>
<dbReference type="EMBL" id="JRVC01000036">
    <property type="protein sequence ID" value="KHS41690.1"/>
    <property type="molecule type" value="Genomic_DNA"/>
</dbReference>
<accession>A0A0B8ZF81</accession>
<reference evidence="3 4" key="1">
    <citation type="submission" date="2014-10" db="EMBL/GenBank/DDBJ databases">
        <title>Draft genome sequence of Novosphingobium subterraneum DSM 12447.</title>
        <authorList>
            <person name="Gan H.M."/>
            <person name="Gan H.Y."/>
            <person name="Savka M.A."/>
        </authorList>
    </citation>
    <scope>NUCLEOTIDE SEQUENCE [LARGE SCALE GENOMIC DNA]</scope>
    <source>
        <strain evidence="3 4">DSM 12447</strain>
    </source>
</reference>
<gene>
    <name evidence="3" type="ORF">NJ75_04560</name>
</gene>
<dbReference type="PATRIC" id="fig|48936.3.peg.4592"/>
<evidence type="ECO:0000313" key="4">
    <source>
        <dbReference type="Proteomes" id="UP000031338"/>
    </source>
</evidence>
<keyword evidence="4" id="KW-1185">Reference proteome</keyword>
<dbReference type="InterPro" id="IPR025388">
    <property type="entry name" value="Alginate_export_dom"/>
</dbReference>
<evidence type="ECO:0000256" key="1">
    <source>
        <dbReference type="SAM" id="SignalP"/>
    </source>
</evidence>
<keyword evidence="3" id="KW-0449">Lipoprotein</keyword>
<dbReference type="SUPFAM" id="SSF56935">
    <property type="entry name" value="Porins"/>
    <property type="match status" value="1"/>
</dbReference>
<dbReference type="STRING" id="48936.NJ75_04560"/>
<dbReference type="InterPro" id="IPR023614">
    <property type="entry name" value="Porin_dom_sf"/>
</dbReference>
<comment type="caution">
    <text evidence="3">The sequence shown here is derived from an EMBL/GenBank/DDBJ whole genome shotgun (WGS) entry which is preliminary data.</text>
</comment>
<protein>
    <submittedName>
        <fullName evidence="3">Putative lipoprotein</fullName>
    </submittedName>
</protein>
<feature type="signal peptide" evidence="1">
    <location>
        <begin position="1"/>
        <end position="23"/>
    </location>
</feature>
<evidence type="ECO:0000259" key="2">
    <source>
        <dbReference type="Pfam" id="PF13372"/>
    </source>
</evidence>
<feature type="domain" description="Alginate export" evidence="2">
    <location>
        <begin position="60"/>
        <end position="183"/>
    </location>
</feature>
<dbReference type="Proteomes" id="UP000031338">
    <property type="component" value="Unassembled WGS sequence"/>
</dbReference>
<feature type="chain" id="PRO_5002126965" evidence="1">
    <location>
        <begin position="24"/>
        <end position="419"/>
    </location>
</feature>
<dbReference type="RefSeq" id="WP_039338531.1">
    <property type="nucleotide sequence ID" value="NZ_JRVC01000036.1"/>
</dbReference>
<sequence length="419" mass="45499">MKKTAITATLLASSIAFAHPAFAAGKPAFGDPIPAGEGLTLDPIIDARIRYEGVDQPTVDADALTVRLRTGVELKHALSHLSVLVEAEGTLGLVNDYNAFPFALPGSSQRRPQYAVVADGESIDLNRAQIMYKVKDFALTVGRQRINLDDQRFVGSVGWRQNEQTFDAVRAEATIGPVSIDATYAIQQDSIFGSEAGPRRAMDGDFVFAQAVVKAGPLQVKGFSYIIDYDEAFAFANSSQTYGGRVSGSIPLSKAVKLNVLASYARQMDIGRNPVNYEADFVVGELGLAYQGFTLTGGYEKLGADKAAGKSFQTPLATLHKFNGWADLFLTTPGNGIEDYYVTLAKVFPKVKAVQGLNANVTYHEFRSDVGNVKFGTEWDASLGFKTKKVGWLVKYANYNADKFGVDRQILWLQAEVAF</sequence>